<dbReference type="AlphaFoldDB" id="A0A1T4VTA6"/>
<gene>
    <name evidence="1" type="ORF">SAMN02745702_00944</name>
</gene>
<dbReference type="EMBL" id="FUYA01000002">
    <property type="protein sequence ID" value="SKA68085.1"/>
    <property type="molecule type" value="Genomic_DNA"/>
</dbReference>
<reference evidence="1 2" key="1">
    <citation type="submission" date="2017-02" db="EMBL/GenBank/DDBJ databases">
        <authorList>
            <person name="Peterson S.W."/>
        </authorList>
    </citation>
    <scope>NUCLEOTIDE SEQUENCE [LARGE SCALE GENOMIC DNA]</scope>
    <source>
        <strain evidence="1 2">DSM 18034</strain>
    </source>
</reference>
<dbReference type="STRING" id="1121442.SAMN02745702_00944"/>
<dbReference type="RefSeq" id="WP_234985066.1">
    <property type="nucleotide sequence ID" value="NZ_FUYA01000002.1"/>
</dbReference>
<dbReference type="Proteomes" id="UP000189733">
    <property type="component" value="Unassembled WGS sequence"/>
</dbReference>
<name>A0A1T4VTA6_9BACT</name>
<organism evidence="1 2">
    <name type="scientific">Desulfobaculum bizertense DSM 18034</name>
    <dbReference type="NCBI Taxonomy" id="1121442"/>
    <lineage>
        <taxon>Bacteria</taxon>
        <taxon>Pseudomonadati</taxon>
        <taxon>Thermodesulfobacteriota</taxon>
        <taxon>Desulfovibrionia</taxon>
        <taxon>Desulfovibrionales</taxon>
        <taxon>Desulfovibrionaceae</taxon>
        <taxon>Desulfobaculum</taxon>
    </lineage>
</organism>
<evidence type="ECO:0000313" key="2">
    <source>
        <dbReference type="Proteomes" id="UP000189733"/>
    </source>
</evidence>
<dbReference type="InterPro" id="IPR029044">
    <property type="entry name" value="Nucleotide-diphossugar_trans"/>
</dbReference>
<accession>A0A1T4VTA6</accession>
<evidence type="ECO:0000313" key="1">
    <source>
        <dbReference type="EMBL" id="SKA68085.1"/>
    </source>
</evidence>
<proteinExistence type="predicted"/>
<keyword evidence="2" id="KW-1185">Reference proteome</keyword>
<protein>
    <submittedName>
        <fullName evidence="1">Uncharacterized protein</fullName>
    </submittedName>
</protein>
<sequence>MVQKMCIMGMASGYHFGDVRPFLSSLRRTGYSGRVILFVSPTTRDCDKMEAAGAELVHFERVGDYEQYSYNALRYLLYRKWLDECVEHFDRILFTDVRDVIFQQNPAEFPWPEGLSITLEDAHKSIGTCPYMKLWLVGHLGHDAWEALCDCRISCSGTTCGDPAAIDQYLEVMLPLLRNYTPGKSMAGYDQGVHNFMLHNGLLERVTRFDNSGPILTLAYKQGLPDQTSEGIILNDSGVPAVLVHQYDRKPELFRQIREAFKA</sequence>
<dbReference type="SUPFAM" id="SSF53448">
    <property type="entry name" value="Nucleotide-diphospho-sugar transferases"/>
    <property type="match status" value="1"/>
</dbReference>